<name>A0AAD7ZB54_DIPPU</name>
<organism evidence="2 3">
    <name type="scientific">Diploptera punctata</name>
    <name type="common">Pacific beetle cockroach</name>
    <dbReference type="NCBI Taxonomy" id="6984"/>
    <lineage>
        <taxon>Eukaryota</taxon>
        <taxon>Metazoa</taxon>
        <taxon>Ecdysozoa</taxon>
        <taxon>Arthropoda</taxon>
        <taxon>Hexapoda</taxon>
        <taxon>Insecta</taxon>
        <taxon>Pterygota</taxon>
        <taxon>Neoptera</taxon>
        <taxon>Polyneoptera</taxon>
        <taxon>Dictyoptera</taxon>
        <taxon>Blattodea</taxon>
        <taxon>Blaberoidea</taxon>
        <taxon>Blaberidae</taxon>
        <taxon>Diplopterinae</taxon>
        <taxon>Diploptera</taxon>
    </lineage>
</organism>
<feature type="chain" id="PRO_5041899477" evidence="1">
    <location>
        <begin position="19"/>
        <end position="188"/>
    </location>
</feature>
<evidence type="ECO:0000313" key="2">
    <source>
        <dbReference type="EMBL" id="KAJ9577429.1"/>
    </source>
</evidence>
<protein>
    <submittedName>
        <fullName evidence="2">Uncharacterized protein</fullName>
    </submittedName>
</protein>
<accession>A0AAD7ZB54</accession>
<feature type="signal peptide" evidence="1">
    <location>
        <begin position="1"/>
        <end position="18"/>
    </location>
</feature>
<sequence>MANTYILFLICLHSLSNAQEEDTCDGVKCAANEICEVALCRVSCSGDDLCPEFPCGSYCASVPETTQTTVSATLESEYCGGVTCPAGQICQVATCTPMCLDEDEPCPHLPCGSYCAPAPETSSQTTVTEGEETCEGEICTPEQVCQEMYCTPYCPEDDPEPCPREVCAKMCIPREEATSTILTPSENP</sequence>
<dbReference type="Proteomes" id="UP001233999">
    <property type="component" value="Unassembled WGS sequence"/>
</dbReference>
<proteinExistence type="predicted"/>
<reference evidence="2" key="2">
    <citation type="submission" date="2023-05" db="EMBL/GenBank/DDBJ databases">
        <authorList>
            <person name="Fouks B."/>
        </authorList>
    </citation>
    <scope>NUCLEOTIDE SEQUENCE</scope>
    <source>
        <strain evidence="2">Stay&amp;Tobe</strain>
        <tissue evidence="2">Testes</tissue>
    </source>
</reference>
<keyword evidence="3" id="KW-1185">Reference proteome</keyword>
<keyword evidence="1" id="KW-0732">Signal</keyword>
<dbReference type="AlphaFoldDB" id="A0AAD7ZB54"/>
<gene>
    <name evidence="2" type="ORF">L9F63_006000</name>
</gene>
<comment type="caution">
    <text evidence="2">The sequence shown here is derived from an EMBL/GenBank/DDBJ whole genome shotgun (WGS) entry which is preliminary data.</text>
</comment>
<evidence type="ECO:0000256" key="1">
    <source>
        <dbReference type="SAM" id="SignalP"/>
    </source>
</evidence>
<dbReference type="EMBL" id="JASPKZ010009358">
    <property type="protein sequence ID" value="KAJ9577429.1"/>
    <property type="molecule type" value="Genomic_DNA"/>
</dbReference>
<evidence type="ECO:0000313" key="3">
    <source>
        <dbReference type="Proteomes" id="UP001233999"/>
    </source>
</evidence>
<reference evidence="2" key="1">
    <citation type="journal article" date="2023" name="IScience">
        <title>Live-bearing cockroach genome reveals convergent evolutionary mechanisms linked to viviparity in insects and beyond.</title>
        <authorList>
            <person name="Fouks B."/>
            <person name="Harrison M.C."/>
            <person name="Mikhailova A.A."/>
            <person name="Marchal E."/>
            <person name="English S."/>
            <person name="Carruthers M."/>
            <person name="Jennings E.C."/>
            <person name="Chiamaka E.L."/>
            <person name="Frigard R.A."/>
            <person name="Pippel M."/>
            <person name="Attardo G.M."/>
            <person name="Benoit J.B."/>
            <person name="Bornberg-Bauer E."/>
            <person name="Tobe S.S."/>
        </authorList>
    </citation>
    <scope>NUCLEOTIDE SEQUENCE</scope>
    <source>
        <strain evidence="2">Stay&amp;Tobe</strain>
    </source>
</reference>